<comment type="caution">
    <text evidence="1">The sequence shown here is derived from an EMBL/GenBank/DDBJ whole genome shotgun (WGS) entry which is preliminary data.</text>
</comment>
<dbReference type="Proteomes" id="UP000636800">
    <property type="component" value="Unassembled WGS sequence"/>
</dbReference>
<evidence type="ECO:0000313" key="2">
    <source>
        <dbReference type="Proteomes" id="UP000636800"/>
    </source>
</evidence>
<evidence type="ECO:0000313" key="1">
    <source>
        <dbReference type="EMBL" id="KAG0467273.1"/>
    </source>
</evidence>
<keyword evidence="2" id="KW-1185">Reference proteome</keyword>
<name>A0A835UMS9_VANPL</name>
<dbReference type="EMBL" id="JADCNL010000009">
    <property type="protein sequence ID" value="KAG0467273.1"/>
    <property type="molecule type" value="Genomic_DNA"/>
</dbReference>
<organism evidence="1 2">
    <name type="scientific">Vanilla planifolia</name>
    <name type="common">Vanilla</name>
    <dbReference type="NCBI Taxonomy" id="51239"/>
    <lineage>
        <taxon>Eukaryota</taxon>
        <taxon>Viridiplantae</taxon>
        <taxon>Streptophyta</taxon>
        <taxon>Embryophyta</taxon>
        <taxon>Tracheophyta</taxon>
        <taxon>Spermatophyta</taxon>
        <taxon>Magnoliopsida</taxon>
        <taxon>Liliopsida</taxon>
        <taxon>Asparagales</taxon>
        <taxon>Orchidaceae</taxon>
        <taxon>Vanilloideae</taxon>
        <taxon>Vanilleae</taxon>
        <taxon>Vanilla</taxon>
    </lineage>
</organism>
<dbReference type="OrthoDB" id="645489at2759"/>
<gene>
    <name evidence="1" type="ORF">HPP92_018853</name>
</gene>
<proteinExistence type="predicted"/>
<accession>A0A835UMS9</accession>
<protein>
    <submittedName>
        <fullName evidence="1">Uncharacterized protein</fullName>
    </submittedName>
</protein>
<sequence>MWLAGWCGLTSRRDRAWVRLVRSNPVGFGRRLRRTALAAAAVGGGRPWREKCFSTLFWLTGVRLNSIRLERCTIQRRQFNDRTTSLKRESSGVYLS</sequence>
<reference evidence="1 2" key="1">
    <citation type="journal article" date="2020" name="Nat. Food">
        <title>A phased Vanilla planifolia genome enables genetic improvement of flavour and production.</title>
        <authorList>
            <person name="Hasing T."/>
            <person name="Tang H."/>
            <person name="Brym M."/>
            <person name="Khazi F."/>
            <person name="Huang T."/>
            <person name="Chambers A.H."/>
        </authorList>
    </citation>
    <scope>NUCLEOTIDE SEQUENCE [LARGE SCALE GENOMIC DNA]</scope>
    <source>
        <tissue evidence="1">Leaf</tissue>
    </source>
</reference>
<dbReference type="AlphaFoldDB" id="A0A835UMS9"/>